<evidence type="ECO:0000313" key="4">
    <source>
        <dbReference type="Proteomes" id="UP000658258"/>
    </source>
</evidence>
<dbReference type="Gene3D" id="3.40.50.1820">
    <property type="entry name" value="alpha/beta hydrolase"/>
    <property type="match status" value="1"/>
</dbReference>
<dbReference type="PIRSF" id="PIRSF005211">
    <property type="entry name" value="Ab_hydro_YheT"/>
    <property type="match status" value="1"/>
</dbReference>
<comment type="similarity">
    <text evidence="1">Belongs to the AB hydrolase superfamily. AB hydrolase 4 family.</text>
</comment>
<comment type="caution">
    <text evidence="3">The sequence shown here is derived from an EMBL/GenBank/DDBJ whole genome shotgun (WGS) entry which is preliminary data.</text>
</comment>
<dbReference type="InterPro" id="IPR029058">
    <property type="entry name" value="AB_hydrolase_fold"/>
</dbReference>
<protein>
    <submittedName>
        <fullName evidence="3">Alpha/beta hydrolase</fullName>
    </submittedName>
</protein>
<reference evidence="4" key="1">
    <citation type="journal article" date="2019" name="Int. J. Syst. Evol. Microbiol.">
        <title>The Global Catalogue of Microorganisms (GCM) 10K type strain sequencing project: providing services to taxonomists for standard genome sequencing and annotation.</title>
        <authorList>
            <consortium name="The Broad Institute Genomics Platform"/>
            <consortium name="The Broad Institute Genome Sequencing Center for Infectious Disease"/>
            <person name="Wu L."/>
            <person name="Ma J."/>
        </authorList>
    </citation>
    <scope>NUCLEOTIDE SEQUENCE [LARGE SCALE GENOMIC DNA]</scope>
    <source>
        <strain evidence="4">CGMCC 1.15111</strain>
    </source>
</reference>
<dbReference type="PANTHER" id="PTHR10794">
    <property type="entry name" value="ABHYDROLASE DOMAIN-CONTAINING PROTEIN"/>
    <property type="match status" value="1"/>
</dbReference>
<sequence>MPLIQSRYQGPPFYLFNKHIETIYPSMMRKIKGVNYEREKIETPDDDFLNIDWVKGGNQRLLVVSHGLEGGSNRHYVKALVKLFVGNGWDVVAWNNRTCNGEMNRQKVLYHHAASYDLRTVVNHALLSGDYEEVALVGISMGGGQTIRYLGELDQFPLPAQVRSAVAISAPCYLPESVETLYQKENRLYEQRFLKKLILKIKAKALQFPEIDLSGIDDIASLQVFDERYSAPLNGFSSAKDFYEYCNPYPFLEKLDRPCLIINALNDPLLKGRCYPYEMAQKNPSLFLETPERGGHVGFLRKGEEFTYSEIRAFEFINEKQF</sequence>
<keyword evidence="4" id="KW-1185">Reference proteome</keyword>
<evidence type="ECO:0000259" key="2">
    <source>
        <dbReference type="Pfam" id="PF00561"/>
    </source>
</evidence>
<dbReference type="Proteomes" id="UP000658258">
    <property type="component" value="Unassembled WGS sequence"/>
</dbReference>
<evidence type="ECO:0000313" key="3">
    <source>
        <dbReference type="EMBL" id="GHE71096.1"/>
    </source>
</evidence>
<dbReference type="RefSeq" id="WP_189630986.1">
    <property type="nucleotide sequence ID" value="NZ_BNAG01000004.1"/>
</dbReference>
<proteinExistence type="inferred from homology"/>
<evidence type="ECO:0000256" key="1">
    <source>
        <dbReference type="ARBA" id="ARBA00010884"/>
    </source>
</evidence>
<gene>
    <name evidence="3" type="ORF">GCM10011340_28730</name>
</gene>
<dbReference type="Pfam" id="PF00561">
    <property type="entry name" value="Abhydrolase_1"/>
    <property type="match status" value="1"/>
</dbReference>
<organism evidence="3 4">
    <name type="scientific">Roseivirga thermotolerans</name>
    <dbReference type="NCBI Taxonomy" id="1758176"/>
    <lineage>
        <taxon>Bacteria</taxon>
        <taxon>Pseudomonadati</taxon>
        <taxon>Bacteroidota</taxon>
        <taxon>Cytophagia</taxon>
        <taxon>Cytophagales</taxon>
        <taxon>Roseivirgaceae</taxon>
        <taxon>Roseivirga</taxon>
    </lineage>
</organism>
<dbReference type="SUPFAM" id="SSF53474">
    <property type="entry name" value="alpha/beta-Hydrolases"/>
    <property type="match status" value="1"/>
</dbReference>
<accession>A0ABQ3IA44</accession>
<keyword evidence="3" id="KW-0378">Hydrolase</keyword>
<dbReference type="EMBL" id="BNAG01000004">
    <property type="protein sequence ID" value="GHE71096.1"/>
    <property type="molecule type" value="Genomic_DNA"/>
</dbReference>
<dbReference type="InterPro" id="IPR012020">
    <property type="entry name" value="ABHD4"/>
</dbReference>
<name>A0ABQ3IA44_9BACT</name>
<dbReference type="InterPro" id="IPR050960">
    <property type="entry name" value="AB_hydrolase_4_sf"/>
</dbReference>
<dbReference type="InterPro" id="IPR000073">
    <property type="entry name" value="AB_hydrolase_1"/>
</dbReference>
<dbReference type="GO" id="GO:0016787">
    <property type="term" value="F:hydrolase activity"/>
    <property type="evidence" value="ECO:0007669"/>
    <property type="project" value="UniProtKB-KW"/>
</dbReference>
<feature type="domain" description="AB hydrolase-1" evidence="2">
    <location>
        <begin position="61"/>
        <end position="300"/>
    </location>
</feature>
<dbReference type="PANTHER" id="PTHR10794:SF94">
    <property type="entry name" value="ESTERASE YHET-RELATED"/>
    <property type="match status" value="1"/>
</dbReference>